<reference evidence="2 3" key="1">
    <citation type="journal article" date="2023" name="Mol. Ecol. Resour.">
        <title>Chromosome-level genome assembly of a triploid poplar Populus alba 'Berolinensis'.</title>
        <authorList>
            <person name="Chen S."/>
            <person name="Yu Y."/>
            <person name="Wang X."/>
            <person name="Wang S."/>
            <person name="Zhang T."/>
            <person name="Zhou Y."/>
            <person name="He R."/>
            <person name="Meng N."/>
            <person name="Wang Y."/>
            <person name="Liu W."/>
            <person name="Liu Z."/>
            <person name="Liu J."/>
            <person name="Guo Q."/>
            <person name="Huang H."/>
            <person name="Sederoff R.R."/>
            <person name="Wang G."/>
            <person name="Qu G."/>
            <person name="Chen S."/>
        </authorList>
    </citation>
    <scope>NUCLEOTIDE SEQUENCE [LARGE SCALE GENOMIC DNA]</scope>
    <source>
        <strain evidence="2">SC-2020</strain>
    </source>
</reference>
<evidence type="ECO:0000256" key="1">
    <source>
        <dbReference type="SAM" id="Phobius"/>
    </source>
</evidence>
<dbReference type="EMBL" id="JAQIZT010000016">
    <property type="protein sequence ID" value="KAJ6967571.1"/>
    <property type="molecule type" value="Genomic_DNA"/>
</dbReference>
<feature type="transmembrane region" description="Helical" evidence="1">
    <location>
        <begin position="37"/>
        <end position="55"/>
    </location>
</feature>
<gene>
    <name evidence="2" type="ORF">NC653_035706</name>
</gene>
<evidence type="ECO:0008006" key="4">
    <source>
        <dbReference type="Google" id="ProtNLM"/>
    </source>
</evidence>
<dbReference type="Proteomes" id="UP001164929">
    <property type="component" value="Chromosome 16"/>
</dbReference>
<proteinExistence type="predicted"/>
<sequence>MEEDYGWGTCSTMVLLMVAAILLFAPLVMDSLEPPSALMILLIPVILVAVLYFLHEASD</sequence>
<keyword evidence="1" id="KW-0812">Transmembrane</keyword>
<name>A0AAD6LIA4_9ROSI</name>
<dbReference type="AlphaFoldDB" id="A0AAD6LIA4"/>
<evidence type="ECO:0000313" key="2">
    <source>
        <dbReference type="EMBL" id="KAJ6967571.1"/>
    </source>
</evidence>
<keyword evidence="1" id="KW-1133">Transmembrane helix</keyword>
<feature type="transmembrane region" description="Helical" evidence="1">
    <location>
        <begin position="6"/>
        <end position="25"/>
    </location>
</feature>
<evidence type="ECO:0000313" key="3">
    <source>
        <dbReference type="Proteomes" id="UP001164929"/>
    </source>
</evidence>
<accession>A0AAD6LIA4</accession>
<organism evidence="2 3">
    <name type="scientific">Populus alba x Populus x berolinensis</name>
    <dbReference type="NCBI Taxonomy" id="444605"/>
    <lineage>
        <taxon>Eukaryota</taxon>
        <taxon>Viridiplantae</taxon>
        <taxon>Streptophyta</taxon>
        <taxon>Embryophyta</taxon>
        <taxon>Tracheophyta</taxon>
        <taxon>Spermatophyta</taxon>
        <taxon>Magnoliopsida</taxon>
        <taxon>eudicotyledons</taxon>
        <taxon>Gunneridae</taxon>
        <taxon>Pentapetalae</taxon>
        <taxon>rosids</taxon>
        <taxon>fabids</taxon>
        <taxon>Malpighiales</taxon>
        <taxon>Salicaceae</taxon>
        <taxon>Saliceae</taxon>
        <taxon>Populus</taxon>
    </lineage>
</organism>
<comment type="caution">
    <text evidence="2">The sequence shown here is derived from an EMBL/GenBank/DDBJ whole genome shotgun (WGS) entry which is preliminary data.</text>
</comment>
<keyword evidence="1" id="KW-0472">Membrane</keyword>
<keyword evidence="3" id="KW-1185">Reference proteome</keyword>
<protein>
    <recommendedName>
        <fullName evidence="4">Transmembrane protein</fullName>
    </recommendedName>
</protein>